<dbReference type="AlphaFoldDB" id="A0AAN9XD46"/>
<organism evidence="1 2">
    <name type="scientific">Psophocarpus tetragonolobus</name>
    <name type="common">Winged bean</name>
    <name type="synonym">Dolichos tetragonolobus</name>
    <dbReference type="NCBI Taxonomy" id="3891"/>
    <lineage>
        <taxon>Eukaryota</taxon>
        <taxon>Viridiplantae</taxon>
        <taxon>Streptophyta</taxon>
        <taxon>Embryophyta</taxon>
        <taxon>Tracheophyta</taxon>
        <taxon>Spermatophyta</taxon>
        <taxon>Magnoliopsida</taxon>
        <taxon>eudicotyledons</taxon>
        <taxon>Gunneridae</taxon>
        <taxon>Pentapetalae</taxon>
        <taxon>rosids</taxon>
        <taxon>fabids</taxon>
        <taxon>Fabales</taxon>
        <taxon>Fabaceae</taxon>
        <taxon>Papilionoideae</taxon>
        <taxon>50 kb inversion clade</taxon>
        <taxon>NPAAA clade</taxon>
        <taxon>indigoferoid/millettioid clade</taxon>
        <taxon>Phaseoleae</taxon>
        <taxon>Psophocarpus</taxon>
    </lineage>
</organism>
<proteinExistence type="predicted"/>
<reference evidence="1 2" key="1">
    <citation type="submission" date="2024-01" db="EMBL/GenBank/DDBJ databases">
        <title>The genomes of 5 underutilized Papilionoideae crops provide insights into root nodulation and disease resistanc.</title>
        <authorList>
            <person name="Jiang F."/>
        </authorList>
    </citation>
    <scope>NUCLEOTIDE SEQUENCE [LARGE SCALE GENOMIC DNA]</scope>
    <source>
        <strain evidence="1">DUOXIRENSHENG_FW03</strain>
        <tissue evidence="1">Leaves</tissue>
    </source>
</reference>
<sequence length="126" mass="13790">MALGAKSELPKFKNWGILVIVGDTCHEPIGSTCHAVPFPHYILHFASQQSLILPLTATSSLSTVKLPVFRSLSPTRLSLPPSPRDVGVFYNTLPFLSLSMTMSFSSRFVFHAHIARDSALSLSMAF</sequence>
<evidence type="ECO:0000313" key="2">
    <source>
        <dbReference type="Proteomes" id="UP001386955"/>
    </source>
</evidence>
<name>A0AAN9XD46_PSOTE</name>
<dbReference type="EMBL" id="JAYMYS010000007">
    <property type="protein sequence ID" value="KAK7387449.1"/>
    <property type="molecule type" value="Genomic_DNA"/>
</dbReference>
<protein>
    <submittedName>
        <fullName evidence="1">Uncharacterized protein</fullName>
    </submittedName>
</protein>
<dbReference type="Proteomes" id="UP001386955">
    <property type="component" value="Unassembled WGS sequence"/>
</dbReference>
<gene>
    <name evidence="1" type="ORF">VNO78_28264</name>
</gene>
<keyword evidence="2" id="KW-1185">Reference proteome</keyword>
<comment type="caution">
    <text evidence="1">The sequence shown here is derived from an EMBL/GenBank/DDBJ whole genome shotgun (WGS) entry which is preliminary data.</text>
</comment>
<accession>A0AAN9XD46</accession>
<evidence type="ECO:0000313" key="1">
    <source>
        <dbReference type="EMBL" id="KAK7387449.1"/>
    </source>
</evidence>